<evidence type="ECO:0000256" key="4">
    <source>
        <dbReference type="ARBA" id="ARBA00022670"/>
    </source>
</evidence>
<feature type="active site" description="Charge relay system" evidence="11">
    <location>
        <position position="211"/>
    </location>
</feature>
<dbReference type="Gene3D" id="3.40.50.200">
    <property type="entry name" value="Peptidase S8/S53 domain"/>
    <property type="match status" value="1"/>
</dbReference>
<keyword evidence="5" id="KW-0732">Signal</keyword>
<keyword evidence="6 11" id="KW-0378">Hydrolase</keyword>
<dbReference type="InterPro" id="IPR051048">
    <property type="entry name" value="Peptidase_S8/S53_subtilisin"/>
</dbReference>
<dbReference type="PANTHER" id="PTHR43399">
    <property type="entry name" value="SUBTILISIN-RELATED"/>
    <property type="match status" value="1"/>
</dbReference>
<dbReference type="InterPro" id="IPR008979">
    <property type="entry name" value="Galactose-bd-like_sf"/>
</dbReference>
<dbReference type="GO" id="GO:0005576">
    <property type="term" value="C:extracellular region"/>
    <property type="evidence" value="ECO:0007669"/>
    <property type="project" value="UniProtKB-SubCell"/>
</dbReference>
<keyword evidence="9" id="KW-0865">Zymogen</keyword>
<keyword evidence="8" id="KW-0843">Virulence</keyword>
<dbReference type="InterPro" id="IPR036852">
    <property type="entry name" value="Peptidase_S8/S53_dom_sf"/>
</dbReference>
<dbReference type="EMBL" id="CH476617">
    <property type="protein sequence ID" value="EEP81174.1"/>
    <property type="molecule type" value="Genomic_DNA"/>
</dbReference>
<evidence type="ECO:0000256" key="10">
    <source>
        <dbReference type="ARBA" id="ARBA00023180"/>
    </source>
</evidence>
<dbReference type="Pfam" id="PF00082">
    <property type="entry name" value="Peptidase_S8"/>
    <property type="match status" value="1"/>
</dbReference>
<dbReference type="InParanoid" id="C4JU77"/>
<dbReference type="GeneID" id="8438922"/>
<evidence type="ECO:0000256" key="3">
    <source>
        <dbReference type="ARBA" id="ARBA00022525"/>
    </source>
</evidence>
<dbReference type="CDD" id="cd04842">
    <property type="entry name" value="Peptidases_S8_Kp43_protease"/>
    <property type="match status" value="1"/>
</dbReference>
<keyword evidence="4 11" id="KW-0645">Protease</keyword>
<keyword evidence="10" id="KW-0325">Glycoprotein</keyword>
<comment type="similarity">
    <text evidence="2 11">Belongs to the peptidase S8 family.</text>
</comment>
<dbReference type="InterPro" id="IPR000209">
    <property type="entry name" value="Peptidase_S8/S53_dom"/>
</dbReference>
<keyword evidence="7 11" id="KW-0720">Serine protease</keyword>
<evidence type="ECO:0000259" key="13">
    <source>
        <dbReference type="Pfam" id="PF00082"/>
    </source>
</evidence>
<dbReference type="AlphaFoldDB" id="C4JU77"/>
<evidence type="ECO:0000256" key="7">
    <source>
        <dbReference type="ARBA" id="ARBA00022825"/>
    </source>
</evidence>
<dbReference type="InterPro" id="IPR034058">
    <property type="entry name" value="TagA/B/C/D_pept_dom"/>
</dbReference>
<dbReference type="PROSITE" id="PS51892">
    <property type="entry name" value="SUBTILASE"/>
    <property type="match status" value="1"/>
</dbReference>
<name>C4JU77_UNCRE</name>
<reference evidence="15" key="1">
    <citation type="journal article" date="2009" name="Genome Res.">
        <title>Comparative genomic analyses of the human fungal pathogens Coccidioides and their relatives.</title>
        <authorList>
            <person name="Sharpton T.J."/>
            <person name="Stajich J.E."/>
            <person name="Rounsley S.D."/>
            <person name="Gardner M.J."/>
            <person name="Wortman J.R."/>
            <person name="Jordar V.S."/>
            <person name="Maiti R."/>
            <person name="Kodira C.D."/>
            <person name="Neafsey D.E."/>
            <person name="Zeng Q."/>
            <person name="Hung C.-Y."/>
            <person name="McMahan C."/>
            <person name="Muszewska A."/>
            <person name="Grynberg M."/>
            <person name="Mandel M.A."/>
            <person name="Kellner E.M."/>
            <person name="Barker B.M."/>
            <person name="Galgiani J.N."/>
            <person name="Orbach M.J."/>
            <person name="Kirkland T.N."/>
            <person name="Cole G.T."/>
            <person name="Henn M.R."/>
            <person name="Birren B.W."/>
            <person name="Taylor J.W."/>
        </authorList>
    </citation>
    <scope>NUCLEOTIDE SEQUENCE [LARGE SCALE GENOMIC DNA]</scope>
    <source>
        <strain evidence="15">UAMH 1704</strain>
    </source>
</reference>
<dbReference type="Gene3D" id="2.60.120.380">
    <property type="match status" value="1"/>
</dbReference>
<evidence type="ECO:0000256" key="1">
    <source>
        <dbReference type="ARBA" id="ARBA00004613"/>
    </source>
</evidence>
<feature type="region of interest" description="Disordered" evidence="12">
    <location>
        <begin position="1"/>
        <end position="22"/>
    </location>
</feature>
<dbReference type="PROSITE" id="PS00137">
    <property type="entry name" value="SUBTILASE_HIS"/>
    <property type="match status" value="1"/>
</dbReference>
<gene>
    <name evidence="14" type="ORF">UREG_06016</name>
</gene>
<dbReference type="SUPFAM" id="SSF52743">
    <property type="entry name" value="Subtilisin-like"/>
    <property type="match status" value="1"/>
</dbReference>
<dbReference type="RefSeq" id="XP_002585327.1">
    <property type="nucleotide sequence ID" value="XM_002585281.1"/>
</dbReference>
<dbReference type="GO" id="GO:0006508">
    <property type="term" value="P:proteolysis"/>
    <property type="evidence" value="ECO:0007669"/>
    <property type="project" value="UniProtKB-KW"/>
</dbReference>
<dbReference type="Proteomes" id="UP000002058">
    <property type="component" value="Unassembled WGS sequence"/>
</dbReference>
<feature type="active site" description="Charge relay system" evidence="11">
    <location>
        <position position="487"/>
    </location>
</feature>
<evidence type="ECO:0000256" key="12">
    <source>
        <dbReference type="SAM" id="MobiDB-lite"/>
    </source>
</evidence>
<dbReference type="HOGENOM" id="CLU_011786_1_0_1"/>
<dbReference type="PRINTS" id="PR00723">
    <property type="entry name" value="SUBTILISIN"/>
</dbReference>
<dbReference type="SUPFAM" id="SSF49785">
    <property type="entry name" value="Galactose-binding domain-like"/>
    <property type="match status" value="1"/>
</dbReference>
<feature type="domain" description="Peptidase S8/S53" evidence="13">
    <location>
        <begin position="202"/>
        <end position="548"/>
    </location>
</feature>
<evidence type="ECO:0000256" key="6">
    <source>
        <dbReference type="ARBA" id="ARBA00022801"/>
    </source>
</evidence>
<dbReference type="OrthoDB" id="10256524at2759"/>
<dbReference type="PANTHER" id="PTHR43399:SF4">
    <property type="entry name" value="CELL WALL-ASSOCIATED PROTEASE"/>
    <property type="match status" value="1"/>
</dbReference>
<evidence type="ECO:0000256" key="2">
    <source>
        <dbReference type="ARBA" id="ARBA00011073"/>
    </source>
</evidence>
<accession>C4JU77</accession>
<dbReference type="OMA" id="NTWLCRY"/>
<dbReference type="VEuPathDB" id="FungiDB:UREG_06016"/>
<dbReference type="InterPro" id="IPR022398">
    <property type="entry name" value="Peptidase_S8_His-AS"/>
</dbReference>
<keyword evidence="3" id="KW-0964">Secreted</keyword>
<protein>
    <recommendedName>
        <fullName evidence="13">Peptidase S8/S53 domain-containing protein</fullName>
    </recommendedName>
</protein>
<evidence type="ECO:0000256" key="5">
    <source>
        <dbReference type="ARBA" id="ARBA00022729"/>
    </source>
</evidence>
<proteinExistence type="inferred from homology"/>
<dbReference type="KEGG" id="ure:UREG_06016"/>
<dbReference type="InterPro" id="IPR015500">
    <property type="entry name" value="Peptidase_S8_subtilisin-rel"/>
</dbReference>
<evidence type="ECO:0000256" key="9">
    <source>
        <dbReference type="ARBA" id="ARBA00023145"/>
    </source>
</evidence>
<feature type="region of interest" description="Disordered" evidence="12">
    <location>
        <begin position="356"/>
        <end position="375"/>
    </location>
</feature>
<dbReference type="eggNOG" id="ENOG502QSWT">
    <property type="taxonomic scope" value="Eukaryota"/>
</dbReference>
<feature type="active site" description="Charge relay system" evidence="11">
    <location>
        <position position="248"/>
    </location>
</feature>
<evidence type="ECO:0000313" key="14">
    <source>
        <dbReference type="EMBL" id="EEP81174.1"/>
    </source>
</evidence>
<evidence type="ECO:0000256" key="11">
    <source>
        <dbReference type="PROSITE-ProRule" id="PRU01240"/>
    </source>
</evidence>
<evidence type="ECO:0000313" key="15">
    <source>
        <dbReference type="Proteomes" id="UP000002058"/>
    </source>
</evidence>
<sequence>MATVNINGNEYKPGSGHARPHGISLSEPRHILLQTKHATPLKKTEKGKLKDEGVHIQEYFSPGTYVCAYRGNGLESVAGLPFIQSAESYPDEVVVHQALKDSTPGPPTARTVDITLHNDATSSAELKQEIADLAKTKVEDVKGDGGKITVTLQPHALEALTAFAGMDAIRYIHEAHEPRPANEITRDIIHGNARIKSEIYKGTGQVIAVADTGFDIGDQTDTLSAFAGRVKRLYPLGRPDNADDPTGHGTHVCGIIVGNIKSQHYQHIEAPASEAQLVIQSCYKTKNRTLGGLPPDLADLFRVPYVEDGARIHTNSWSTAPMYGQPPYNGAARSVDEFVWKHQDMVICFAAGNDGRDGAKTGRTDPGSISSEPAAKNCITVGASESARPDITWDSSILSTKPKEFTYGEYFPSKFPKPPISTDHMANNVDGMAAFSSRGPTKEKRFKPDVVAPGTCILSTCSRRLKIPFKHYGISKDKELMFDSGTSMATPLVASCCAVIREALIKNGCPAPTAALVKALLINGAVELKGQYEPSEAKPTPNSDFGFGRVNLENSLIPVGRGTTGGYIEATLDDDEEKDPYKLEITVPQSNDGHSKSTTLPTLKVTLVYSDLQGAELQNNLNLAVISGDVERHGNQGTKEFRTEGPWEQDDFDNLNNVEQVTWEGISPGKVIIKIRTAWVTSDDQPFACVWQVL</sequence>
<evidence type="ECO:0000256" key="8">
    <source>
        <dbReference type="ARBA" id="ARBA00023026"/>
    </source>
</evidence>
<keyword evidence="15" id="KW-1185">Reference proteome</keyword>
<comment type="subcellular location">
    <subcellularLocation>
        <location evidence="1">Secreted</location>
    </subcellularLocation>
</comment>
<organism evidence="14 15">
    <name type="scientific">Uncinocarpus reesii (strain UAMH 1704)</name>
    <dbReference type="NCBI Taxonomy" id="336963"/>
    <lineage>
        <taxon>Eukaryota</taxon>
        <taxon>Fungi</taxon>
        <taxon>Dikarya</taxon>
        <taxon>Ascomycota</taxon>
        <taxon>Pezizomycotina</taxon>
        <taxon>Eurotiomycetes</taxon>
        <taxon>Eurotiomycetidae</taxon>
        <taxon>Onygenales</taxon>
        <taxon>Onygenaceae</taxon>
        <taxon>Uncinocarpus</taxon>
    </lineage>
</organism>
<dbReference type="GO" id="GO:0004252">
    <property type="term" value="F:serine-type endopeptidase activity"/>
    <property type="evidence" value="ECO:0007669"/>
    <property type="project" value="UniProtKB-UniRule"/>
</dbReference>